<reference evidence="1 2" key="1">
    <citation type="submission" date="2015-07" db="EMBL/GenBank/DDBJ databases">
        <title>The genome of Pseudoloma neurophilia, a relevant intracellular parasite of the zebrafish.</title>
        <authorList>
            <person name="Ndikumana S."/>
            <person name="Pelin A."/>
            <person name="Sanders J."/>
            <person name="Corradi N."/>
        </authorList>
    </citation>
    <scope>NUCLEOTIDE SEQUENCE [LARGE SCALE GENOMIC DNA]</scope>
    <source>
        <strain evidence="1 2">MK1</strain>
    </source>
</reference>
<organism evidence="1 2">
    <name type="scientific">Pseudoloma neurophilia</name>
    <dbReference type="NCBI Taxonomy" id="146866"/>
    <lineage>
        <taxon>Eukaryota</taxon>
        <taxon>Fungi</taxon>
        <taxon>Fungi incertae sedis</taxon>
        <taxon>Microsporidia</taxon>
        <taxon>Pseudoloma</taxon>
    </lineage>
</organism>
<sequence>MGAMTNIDRCYKLFDVFLLNLCVRRMSYSLVVCIYQSMDMEAQQSVLNDDLL</sequence>
<dbReference type="VEuPathDB" id="MicrosporidiaDB:M153_3890001679"/>
<comment type="caution">
    <text evidence="1">The sequence shown here is derived from an EMBL/GenBank/DDBJ whole genome shotgun (WGS) entry which is preliminary data.</text>
</comment>
<evidence type="ECO:0000313" key="2">
    <source>
        <dbReference type="Proteomes" id="UP000051530"/>
    </source>
</evidence>
<dbReference type="AlphaFoldDB" id="A0A0R0M3A7"/>
<evidence type="ECO:0000313" key="1">
    <source>
        <dbReference type="EMBL" id="KRH94078.1"/>
    </source>
</evidence>
<protein>
    <submittedName>
        <fullName evidence="1">Uncharacterized protein</fullName>
    </submittedName>
</protein>
<gene>
    <name evidence="1" type="ORF">M153_3890001679</name>
</gene>
<dbReference type="Proteomes" id="UP000051530">
    <property type="component" value="Unassembled WGS sequence"/>
</dbReference>
<name>A0A0R0M3A7_9MICR</name>
<keyword evidence="2" id="KW-1185">Reference proteome</keyword>
<dbReference type="EMBL" id="LGUB01000140">
    <property type="protein sequence ID" value="KRH94078.1"/>
    <property type="molecule type" value="Genomic_DNA"/>
</dbReference>
<accession>A0A0R0M3A7</accession>
<proteinExistence type="predicted"/>